<feature type="coiled-coil region" evidence="1">
    <location>
        <begin position="238"/>
        <end position="299"/>
    </location>
</feature>
<dbReference type="Proteomes" id="UP000238034">
    <property type="component" value="Unassembled WGS sequence"/>
</dbReference>
<name>A0A2T0U3A6_9SPHI</name>
<keyword evidence="2" id="KW-0812">Transmembrane</keyword>
<protein>
    <submittedName>
        <fullName evidence="4">Phospholipid/cholesterol/gamma-HCH transport system substrate-binding protein</fullName>
    </submittedName>
</protein>
<proteinExistence type="predicted"/>
<feature type="domain" description="T-SNARE coiled-coil homology" evidence="3">
    <location>
        <begin position="163"/>
        <end position="225"/>
    </location>
</feature>
<sequence length="314" mass="34263">MKITNETKVGILATVAIAVLVIGYSFLKGNDVFSSEQEFYASYDNVEGLVVSNPVFVNGYQIGRVSKLSLVESGKIVAQLKINPDYQIPINTIARLESTSLLGGKAIVFDIGNSKQYAQNGDTLQANVQQNLMQQVKPVQEKAEAMVGRLDSILTSLNNTINPEFQQNFNRSFASIANILRTLEATTQKVDGMVGTQSNRLTSIFANLESISANFKNNNAKVTGIMTNLESITDQVARSNFEQTIKNADKAVADLQLAINKVNNGQGSIGKLVNDDSLYNNLNNAAKNLDNLMIDLKAHPKRYVSFSVFGGKKD</sequence>
<dbReference type="PANTHER" id="PTHR33371">
    <property type="entry name" value="INTERMEMBRANE PHOSPHOLIPID TRANSPORT SYSTEM BINDING PROTEIN MLAD-RELATED"/>
    <property type="match status" value="1"/>
</dbReference>
<dbReference type="Pfam" id="PF02470">
    <property type="entry name" value="MlaD"/>
    <property type="match status" value="1"/>
</dbReference>
<evidence type="ECO:0000259" key="3">
    <source>
        <dbReference type="PROSITE" id="PS50192"/>
    </source>
</evidence>
<dbReference type="InterPro" id="IPR052336">
    <property type="entry name" value="MlaD_Phospholipid_Transporter"/>
</dbReference>
<dbReference type="InterPro" id="IPR003399">
    <property type="entry name" value="Mce/MlaD"/>
</dbReference>
<keyword evidence="1" id="KW-0175">Coiled coil</keyword>
<feature type="transmembrane region" description="Helical" evidence="2">
    <location>
        <begin position="9"/>
        <end position="27"/>
    </location>
</feature>
<dbReference type="OrthoDB" id="9769132at2"/>
<evidence type="ECO:0000313" key="4">
    <source>
        <dbReference type="EMBL" id="PRY52394.1"/>
    </source>
</evidence>
<dbReference type="PANTHER" id="PTHR33371:SF4">
    <property type="entry name" value="INTERMEMBRANE PHOSPHOLIPID TRANSPORT SYSTEM BINDING PROTEIN MLAD"/>
    <property type="match status" value="1"/>
</dbReference>
<reference evidence="4 5" key="1">
    <citation type="submission" date="2018-03" db="EMBL/GenBank/DDBJ databases">
        <title>Genomic Encyclopedia of Type Strains, Phase III (KMG-III): the genomes of soil and plant-associated and newly described type strains.</title>
        <authorList>
            <person name="Whitman W."/>
        </authorList>
    </citation>
    <scope>NUCLEOTIDE SEQUENCE [LARGE SCALE GENOMIC DNA]</scope>
    <source>
        <strain evidence="4 5">CGMCC 1.9313</strain>
    </source>
</reference>
<evidence type="ECO:0000256" key="2">
    <source>
        <dbReference type="SAM" id="Phobius"/>
    </source>
</evidence>
<gene>
    <name evidence="4" type="ORF">B0I27_106155</name>
</gene>
<keyword evidence="5" id="KW-1185">Reference proteome</keyword>
<dbReference type="PROSITE" id="PS50192">
    <property type="entry name" value="T_SNARE"/>
    <property type="match status" value="1"/>
</dbReference>
<evidence type="ECO:0000313" key="5">
    <source>
        <dbReference type="Proteomes" id="UP000238034"/>
    </source>
</evidence>
<dbReference type="AlphaFoldDB" id="A0A2T0U3A6"/>
<accession>A0A2T0U3A6</accession>
<keyword evidence="2" id="KW-0472">Membrane</keyword>
<keyword evidence="2" id="KW-1133">Transmembrane helix</keyword>
<dbReference type="EMBL" id="PVTH01000006">
    <property type="protein sequence ID" value="PRY52394.1"/>
    <property type="molecule type" value="Genomic_DNA"/>
</dbReference>
<dbReference type="InterPro" id="IPR000727">
    <property type="entry name" value="T_SNARE_dom"/>
</dbReference>
<comment type="caution">
    <text evidence="4">The sequence shown here is derived from an EMBL/GenBank/DDBJ whole genome shotgun (WGS) entry which is preliminary data.</text>
</comment>
<organism evidence="4 5">
    <name type="scientific">Arcticibacter pallidicorallinus</name>
    <dbReference type="NCBI Taxonomy" id="1259464"/>
    <lineage>
        <taxon>Bacteria</taxon>
        <taxon>Pseudomonadati</taxon>
        <taxon>Bacteroidota</taxon>
        <taxon>Sphingobacteriia</taxon>
        <taxon>Sphingobacteriales</taxon>
        <taxon>Sphingobacteriaceae</taxon>
        <taxon>Arcticibacter</taxon>
    </lineage>
</organism>
<dbReference type="RefSeq" id="WP_106293480.1">
    <property type="nucleotide sequence ID" value="NZ_PVTH01000006.1"/>
</dbReference>
<evidence type="ECO:0000256" key="1">
    <source>
        <dbReference type="SAM" id="Coils"/>
    </source>
</evidence>